<dbReference type="PANTHER" id="PTHR22642">
    <property type="entry name" value="IMIDAZOLONEPROPIONASE"/>
    <property type="match status" value="1"/>
</dbReference>
<reference evidence="3 4" key="1">
    <citation type="submission" date="2013-08" db="EMBL/GenBank/DDBJ databases">
        <title>Genome sequencing of Lysobacter.</title>
        <authorList>
            <person name="Zhang S."/>
            <person name="Wang G."/>
        </authorList>
    </citation>
    <scope>NUCLEOTIDE SEQUENCE [LARGE SCALE GENOMIC DNA]</scope>
    <source>
        <strain evidence="3 4">GH1-9</strain>
    </source>
</reference>
<dbReference type="EMBL" id="AVPU01000027">
    <property type="protein sequence ID" value="KGM53482.1"/>
    <property type="molecule type" value="Genomic_DNA"/>
</dbReference>
<comment type="caution">
    <text evidence="3">The sequence shown here is derived from an EMBL/GenBank/DDBJ whole genome shotgun (WGS) entry which is preliminary data.</text>
</comment>
<dbReference type="Gene3D" id="3.10.310.70">
    <property type="match status" value="1"/>
</dbReference>
<evidence type="ECO:0000313" key="3">
    <source>
        <dbReference type="EMBL" id="KGM53482.1"/>
    </source>
</evidence>
<gene>
    <name evidence="3" type="ORF">N800_00650</name>
</gene>
<proteinExistence type="predicted"/>
<evidence type="ECO:0000259" key="2">
    <source>
        <dbReference type="Pfam" id="PF07969"/>
    </source>
</evidence>
<dbReference type="InterPro" id="IPR032466">
    <property type="entry name" value="Metal_Hydrolase"/>
</dbReference>
<keyword evidence="1" id="KW-0732">Signal</keyword>
<feature type="signal peptide" evidence="1">
    <location>
        <begin position="1"/>
        <end position="26"/>
    </location>
</feature>
<dbReference type="Pfam" id="PF07969">
    <property type="entry name" value="Amidohydro_3"/>
    <property type="match status" value="1"/>
</dbReference>
<keyword evidence="4" id="KW-1185">Reference proteome</keyword>
<evidence type="ECO:0000313" key="4">
    <source>
        <dbReference type="Proteomes" id="UP000029998"/>
    </source>
</evidence>
<dbReference type="PANTHER" id="PTHR22642:SF2">
    <property type="entry name" value="PROTEIN LONG AFTER FAR-RED 3"/>
    <property type="match status" value="1"/>
</dbReference>
<dbReference type="Gene3D" id="3.20.20.140">
    <property type="entry name" value="Metal-dependent hydrolases"/>
    <property type="match status" value="1"/>
</dbReference>
<dbReference type="eggNOG" id="COG1574">
    <property type="taxonomic scope" value="Bacteria"/>
</dbReference>
<dbReference type="SUPFAM" id="SSF51556">
    <property type="entry name" value="Metallo-dependent hydrolases"/>
    <property type="match status" value="1"/>
</dbReference>
<dbReference type="InterPro" id="IPR033932">
    <property type="entry name" value="YtcJ-like"/>
</dbReference>
<organism evidence="3 4">
    <name type="scientific">Lysobacter daejeonensis GH1-9</name>
    <dbReference type="NCBI Taxonomy" id="1385517"/>
    <lineage>
        <taxon>Bacteria</taxon>
        <taxon>Pseudomonadati</taxon>
        <taxon>Pseudomonadota</taxon>
        <taxon>Gammaproteobacteria</taxon>
        <taxon>Lysobacterales</taxon>
        <taxon>Lysobacteraceae</taxon>
        <taxon>Aerolutibacter</taxon>
    </lineage>
</organism>
<dbReference type="Proteomes" id="UP000029998">
    <property type="component" value="Unassembled WGS sequence"/>
</dbReference>
<dbReference type="InterPro" id="IPR011059">
    <property type="entry name" value="Metal-dep_hydrolase_composite"/>
</dbReference>
<dbReference type="AlphaFoldDB" id="A0A0A0EWG0"/>
<dbReference type="CDD" id="cd01300">
    <property type="entry name" value="YtcJ_like"/>
    <property type="match status" value="1"/>
</dbReference>
<feature type="chain" id="PRO_5001969396" evidence="1">
    <location>
        <begin position="27"/>
        <end position="566"/>
    </location>
</feature>
<feature type="domain" description="Amidohydrolase 3" evidence="2">
    <location>
        <begin position="77"/>
        <end position="555"/>
    </location>
</feature>
<sequence>MRACKPSRIAQVIALSLAAMAIPAHAAKVTVLTAGQIHTMDTAHPRAQAMAYDDSGAILALGDSASLLAKYPKAARIDVGTATVVPGLIDAHGHVAGLGLAKLRANVVDTRSKAEVLQRLREFARGLPPDTWLLGRGWDQNDWPDKQFPTAADLDAVFPDRPVWLRRVDGHAAWGNTAAMRVVKRDLEGDWQPDGGQILRDTQGVPTGVFVDAAMDLIEAAMPAMDEATAERALVLGMQSAVEHGLTGVHDAGVSLSQLHAYQRLADRRAMPLRVYAMADGDGAALDALCKGGLYRHAGGRLEMRALKLYADGALGSRGAAMLEPYSDDHANRGLLLMKPEELARVTARARECGVQVATHAIGDRGNREVVEAYAQALGKAHPAEYRWRIEHAQVLSPEDLPRLAPLGIIASMQPTHATSDMPWAEDRVGPQRIVGAYAWRQLRDTGTRLALGSDFPVESVDPRLGLYAATTRSDAEGTPLGGWHPEEKLTAYEALRGFTLDAAYAGFAESRVGSLVPGKRADFVVLAQDPLAIPPAQLRTLDVQATYVDGRPVYRAGGGVGASPR</sequence>
<dbReference type="OrthoDB" id="9031471at2"/>
<dbReference type="RefSeq" id="WP_036139170.1">
    <property type="nucleotide sequence ID" value="NZ_AVPU01000027.1"/>
</dbReference>
<evidence type="ECO:0000256" key="1">
    <source>
        <dbReference type="SAM" id="SignalP"/>
    </source>
</evidence>
<dbReference type="InterPro" id="IPR013108">
    <property type="entry name" value="Amidohydro_3"/>
</dbReference>
<dbReference type="Gene3D" id="2.30.40.10">
    <property type="entry name" value="Urease, subunit C, domain 1"/>
    <property type="match status" value="1"/>
</dbReference>
<accession>A0A0A0EWG0</accession>
<dbReference type="STRING" id="1385517.N800_00650"/>
<dbReference type="SUPFAM" id="SSF51338">
    <property type="entry name" value="Composite domain of metallo-dependent hydrolases"/>
    <property type="match status" value="1"/>
</dbReference>
<protein>
    <submittedName>
        <fullName evidence="3">Amidohydrolase</fullName>
    </submittedName>
</protein>
<dbReference type="GO" id="GO:0016810">
    <property type="term" value="F:hydrolase activity, acting on carbon-nitrogen (but not peptide) bonds"/>
    <property type="evidence" value="ECO:0007669"/>
    <property type="project" value="InterPro"/>
</dbReference>
<keyword evidence="3" id="KW-0378">Hydrolase</keyword>
<name>A0A0A0EWG0_9GAMM</name>